<dbReference type="PROSITE" id="PS00092">
    <property type="entry name" value="N6_MTASE"/>
    <property type="match status" value="1"/>
</dbReference>
<keyword evidence="5" id="KW-0949">S-adenosyl-L-methionine</keyword>
<evidence type="ECO:0000256" key="2">
    <source>
        <dbReference type="ARBA" id="ARBA00011900"/>
    </source>
</evidence>
<dbReference type="GO" id="GO:0032259">
    <property type="term" value="P:methylation"/>
    <property type="evidence" value="ECO:0007669"/>
    <property type="project" value="UniProtKB-KW"/>
</dbReference>
<evidence type="ECO:0000256" key="1">
    <source>
        <dbReference type="ARBA" id="ARBA00006594"/>
    </source>
</evidence>
<dbReference type="InterPro" id="IPR002052">
    <property type="entry name" value="DNA_methylase_N6_adenine_CS"/>
</dbReference>
<comment type="similarity">
    <text evidence="1">Belongs to the N(4)/N(6)-methyltransferase family.</text>
</comment>
<evidence type="ECO:0000256" key="5">
    <source>
        <dbReference type="ARBA" id="ARBA00022691"/>
    </source>
</evidence>
<name>A0ABZ0J401_9BURK</name>
<dbReference type="Pfam" id="PF01555">
    <property type="entry name" value="N6_N4_Mtase"/>
    <property type="match status" value="1"/>
</dbReference>
<keyword evidence="3 8" id="KW-0489">Methyltransferase</keyword>
<evidence type="ECO:0000259" key="7">
    <source>
        <dbReference type="Pfam" id="PF01555"/>
    </source>
</evidence>
<dbReference type="InterPro" id="IPR029063">
    <property type="entry name" value="SAM-dependent_MTases_sf"/>
</dbReference>
<dbReference type="InterPro" id="IPR002941">
    <property type="entry name" value="DNA_methylase_N4/N6"/>
</dbReference>
<feature type="domain" description="DNA methylase N-4/N-6" evidence="7">
    <location>
        <begin position="61"/>
        <end position="388"/>
    </location>
</feature>
<evidence type="ECO:0000313" key="9">
    <source>
        <dbReference type="Proteomes" id="UP001303211"/>
    </source>
</evidence>
<evidence type="ECO:0000256" key="3">
    <source>
        <dbReference type="ARBA" id="ARBA00022603"/>
    </source>
</evidence>
<dbReference type="InterPro" id="IPR002295">
    <property type="entry name" value="N4/N6-MTase_EcoPI_Mod-like"/>
</dbReference>
<evidence type="ECO:0000256" key="4">
    <source>
        <dbReference type="ARBA" id="ARBA00022679"/>
    </source>
</evidence>
<dbReference type="GO" id="GO:0008168">
    <property type="term" value="F:methyltransferase activity"/>
    <property type="evidence" value="ECO:0007669"/>
    <property type="project" value="UniProtKB-KW"/>
</dbReference>
<dbReference type="Gene3D" id="3.40.50.150">
    <property type="entry name" value="Vaccinia Virus protein VP39"/>
    <property type="match status" value="1"/>
</dbReference>
<keyword evidence="4 8" id="KW-0808">Transferase</keyword>
<dbReference type="RefSeq" id="WP_317701705.1">
    <property type="nucleotide sequence ID" value="NZ_CP136921.1"/>
</dbReference>
<dbReference type="EC" id="2.1.1.72" evidence="2"/>
<evidence type="ECO:0000256" key="6">
    <source>
        <dbReference type="ARBA" id="ARBA00047942"/>
    </source>
</evidence>
<evidence type="ECO:0000313" key="8">
    <source>
        <dbReference type="EMBL" id="WOO32240.1"/>
    </source>
</evidence>
<accession>A0ABZ0J401</accession>
<dbReference type="EMBL" id="CP136921">
    <property type="protein sequence ID" value="WOO32240.1"/>
    <property type="molecule type" value="Genomic_DNA"/>
</dbReference>
<comment type="catalytic activity">
    <reaction evidence="6">
        <text>a 2'-deoxyadenosine in DNA + S-adenosyl-L-methionine = an N(6)-methyl-2'-deoxyadenosine in DNA + S-adenosyl-L-homocysteine + H(+)</text>
        <dbReference type="Rhea" id="RHEA:15197"/>
        <dbReference type="Rhea" id="RHEA-COMP:12418"/>
        <dbReference type="Rhea" id="RHEA-COMP:12419"/>
        <dbReference type="ChEBI" id="CHEBI:15378"/>
        <dbReference type="ChEBI" id="CHEBI:57856"/>
        <dbReference type="ChEBI" id="CHEBI:59789"/>
        <dbReference type="ChEBI" id="CHEBI:90615"/>
        <dbReference type="ChEBI" id="CHEBI:90616"/>
        <dbReference type="EC" id="2.1.1.72"/>
    </reaction>
</comment>
<reference evidence="8 9" key="1">
    <citation type="submission" date="2023-03" db="EMBL/GenBank/DDBJ databases">
        <title>Diaphorobacter basophil sp. nov., isolated from a sewage-treatment plant.</title>
        <authorList>
            <person name="Yang K."/>
        </authorList>
    </citation>
    <scope>NUCLEOTIDE SEQUENCE [LARGE SCALE GENOMIC DNA]</scope>
    <source>
        <strain evidence="8 9">Y-1</strain>
    </source>
</reference>
<dbReference type="Proteomes" id="UP001303211">
    <property type="component" value="Chromosome"/>
</dbReference>
<keyword evidence="9" id="KW-1185">Reference proteome</keyword>
<dbReference type="PRINTS" id="PR00506">
    <property type="entry name" value="D21N6MTFRASE"/>
</dbReference>
<gene>
    <name evidence="8" type="ORF">P4826_17920</name>
</gene>
<protein>
    <recommendedName>
        <fullName evidence="2">site-specific DNA-methyltransferase (adenine-specific)</fullName>
        <ecNumber evidence="2">2.1.1.72</ecNumber>
    </recommendedName>
</protein>
<organism evidence="8 9">
    <name type="scientific">Diaphorobacter limosus</name>
    <dbReference type="NCBI Taxonomy" id="3036128"/>
    <lineage>
        <taxon>Bacteria</taxon>
        <taxon>Pseudomonadati</taxon>
        <taxon>Pseudomonadota</taxon>
        <taxon>Betaproteobacteria</taxon>
        <taxon>Burkholderiales</taxon>
        <taxon>Comamonadaceae</taxon>
        <taxon>Diaphorobacter</taxon>
    </lineage>
</organism>
<proteinExistence type="inferred from homology"/>
<dbReference type="SUPFAM" id="SSF53335">
    <property type="entry name" value="S-adenosyl-L-methionine-dependent methyltransferases"/>
    <property type="match status" value="1"/>
</dbReference>
<sequence>MPTLNWIGKDVVVKHHKDVPFRLLEPDAALSCGAAGSGNLIVQGDNLHALKALLPRYAGQVKCIYIDPPYNTGNEGWVYNDNVNSPEIRRWLGEVVGKEGETLDRHDRWLCMMYPRLVLLKQFLREDGAIFVSIDDNEVGTLRLLMDEIFGSGNFVANVIWQKKYAVANDHKTIAPMHDFVLVYQRSPSWQRNLLPRGEEKDSQYKFEDEKGQFRSSDYTCAKTAEERPNLYYPVTNPNTGEEIWPKRTRVWSYSQDEHQRHRAEDLIYWGKDGKGKVPAYKRYKHALRNDGVVPQTLWPHEFAGHTDGSRKELREVLHDVPSVSDFATPKPSLLIQRILQIATDKDSIVLDSFAGSGTTAHAVLKQNAEDGGQRHFILVEMDENIAQNVTAERVRRVAGGYTNAKGQAAAGLGGGFQFCRLSSEPLFDAYGQIRSDVTFAELAKFVWLAETQTGYTGQADSPLLGVHEGRAIYLLYNGILKDKSVAGGNVLTAPVLAVLPPFDGPKVIYAAANRLGSRTARAGITFKQTPYALEV</sequence>